<organism evidence="1 2">
    <name type="scientific">Desulfofustis limnaeus</name>
    <dbReference type="NCBI Taxonomy" id="2740163"/>
    <lineage>
        <taxon>Bacteria</taxon>
        <taxon>Pseudomonadati</taxon>
        <taxon>Thermodesulfobacteriota</taxon>
        <taxon>Desulfobulbia</taxon>
        <taxon>Desulfobulbales</taxon>
        <taxon>Desulfocapsaceae</taxon>
        <taxon>Desulfofustis</taxon>
    </lineage>
</organism>
<dbReference type="EMBL" id="AP025516">
    <property type="protein sequence ID" value="BDD88115.1"/>
    <property type="molecule type" value="Genomic_DNA"/>
</dbReference>
<keyword evidence="2" id="KW-1185">Reference proteome</keyword>
<evidence type="ECO:0000313" key="1">
    <source>
        <dbReference type="EMBL" id="BDD88115.1"/>
    </source>
</evidence>
<accession>A0ABM7WAW8</accession>
<gene>
    <name evidence="1" type="ORF">DPPLL_24800</name>
</gene>
<name>A0ABM7WAW8_9BACT</name>
<proteinExistence type="predicted"/>
<sequence>MFGLALVTTAIGHGRLAADQIDLSPRQQWRKVVILSSGRGCVFAAAGRIIDPK</sequence>
<evidence type="ECO:0000313" key="2">
    <source>
        <dbReference type="Proteomes" id="UP000830055"/>
    </source>
</evidence>
<reference evidence="1 2" key="1">
    <citation type="submission" date="2022-01" db="EMBL/GenBank/DDBJ databases">
        <title>Desulfofustis limnae sp. nov., a novel mesophilic sulfate-reducing bacterium isolated from marsh soil.</title>
        <authorList>
            <person name="Watanabe M."/>
            <person name="Takahashi A."/>
            <person name="Kojima H."/>
            <person name="Fukui M."/>
        </authorList>
    </citation>
    <scope>NUCLEOTIDE SEQUENCE [LARGE SCALE GENOMIC DNA]</scope>
    <source>
        <strain evidence="1 2">PPLL</strain>
    </source>
</reference>
<dbReference type="RefSeq" id="WP_284151504.1">
    <property type="nucleotide sequence ID" value="NZ_AP025516.1"/>
</dbReference>
<protein>
    <submittedName>
        <fullName evidence="1">Uncharacterized protein</fullName>
    </submittedName>
</protein>
<dbReference type="Proteomes" id="UP000830055">
    <property type="component" value="Chromosome"/>
</dbReference>